<dbReference type="Proteomes" id="UP000001422">
    <property type="component" value="Chromosome"/>
</dbReference>
<protein>
    <recommendedName>
        <fullName evidence="4">Lipoprotein</fullName>
    </recommendedName>
</protein>
<gene>
    <name evidence="2" type="ordered locus">SYNW0603</name>
</gene>
<reference evidence="2 3" key="1">
    <citation type="journal article" date="2003" name="Nature">
        <title>The genome of a motile marine Synechococcus.</title>
        <authorList>
            <person name="Palenik B."/>
            <person name="Brahamsha B."/>
            <person name="Larimer F."/>
            <person name="Land M."/>
            <person name="Hauser L."/>
            <person name="Chain P."/>
            <person name="Lamerdin J."/>
            <person name="Regala W."/>
            <person name="Allen E.A."/>
            <person name="McCarren J."/>
            <person name="Paulsen I."/>
            <person name="Dufresne A."/>
            <person name="Partensky F."/>
            <person name="Webb E."/>
            <person name="Waterbury J."/>
        </authorList>
    </citation>
    <scope>NUCLEOTIDE SEQUENCE [LARGE SCALE GENOMIC DNA]</scope>
    <source>
        <strain evidence="2 3">WH8102</strain>
    </source>
</reference>
<dbReference type="HOGENOM" id="CLU_118481_0_0_3"/>
<evidence type="ECO:0008006" key="4">
    <source>
        <dbReference type="Google" id="ProtNLM"/>
    </source>
</evidence>
<dbReference type="KEGG" id="syw:SYNW0603"/>
<dbReference type="eggNOG" id="ENOG5033EJT">
    <property type="taxonomic scope" value="Bacteria"/>
</dbReference>
<sequence length="155" mass="16729">MSRLISLLSGTALLLLAPVTSEAACTFLKPVGGGEAIVKKKVQRPKGLIGNTVGRTNWNTDFVVDRPYSSFKLFFTADSSDSTSYPIEVFLKFSDGSNLKVVDEQLQPPLGTGRMFGPFSQVQGKSISQVNFKIGANKDPKATGFSYRISVQGCN</sequence>
<keyword evidence="1" id="KW-0732">Signal</keyword>
<evidence type="ECO:0000313" key="2">
    <source>
        <dbReference type="EMBL" id="CAE07118.1"/>
    </source>
</evidence>
<dbReference type="AlphaFoldDB" id="Q7U8L3"/>
<evidence type="ECO:0000256" key="1">
    <source>
        <dbReference type="SAM" id="SignalP"/>
    </source>
</evidence>
<proteinExistence type="predicted"/>
<accession>Q7U8L3</accession>
<name>Q7U8L3_PARMW</name>
<feature type="signal peptide" evidence="1">
    <location>
        <begin position="1"/>
        <end position="23"/>
    </location>
</feature>
<dbReference type="STRING" id="84588.SYNW0603"/>
<feature type="chain" id="PRO_5004295223" description="Lipoprotein" evidence="1">
    <location>
        <begin position="24"/>
        <end position="155"/>
    </location>
</feature>
<evidence type="ECO:0000313" key="3">
    <source>
        <dbReference type="Proteomes" id="UP000001422"/>
    </source>
</evidence>
<dbReference type="EMBL" id="BX569690">
    <property type="protein sequence ID" value="CAE07118.1"/>
    <property type="molecule type" value="Genomic_DNA"/>
</dbReference>
<keyword evidence="3" id="KW-1185">Reference proteome</keyword>
<dbReference type="RefSeq" id="WP_011127470.1">
    <property type="nucleotide sequence ID" value="NC_005070.1"/>
</dbReference>
<organism evidence="2 3">
    <name type="scientific">Parasynechococcus marenigrum (strain WH8102)</name>
    <dbReference type="NCBI Taxonomy" id="84588"/>
    <lineage>
        <taxon>Bacteria</taxon>
        <taxon>Bacillati</taxon>
        <taxon>Cyanobacteriota</taxon>
        <taxon>Cyanophyceae</taxon>
        <taxon>Synechococcales</taxon>
        <taxon>Prochlorococcaceae</taxon>
        <taxon>Parasynechococcus</taxon>
        <taxon>Parasynechococcus marenigrum</taxon>
    </lineage>
</organism>